<dbReference type="EMBL" id="JAWDGP010002624">
    <property type="protein sequence ID" value="KAK3781353.1"/>
    <property type="molecule type" value="Genomic_DNA"/>
</dbReference>
<evidence type="ECO:0000313" key="1">
    <source>
        <dbReference type="EMBL" id="KAK3781353.1"/>
    </source>
</evidence>
<gene>
    <name evidence="1" type="ORF">RRG08_018979</name>
</gene>
<organism evidence="1 2">
    <name type="scientific">Elysia crispata</name>
    <name type="common">lettuce slug</name>
    <dbReference type="NCBI Taxonomy" id="231223"/>
    <lineage>
        <taxon>Eukaryota</taxon>
        <taxon>Metazoa</taxon>
        <taxon>Spiralia</taxon>
        <taxon>Lophotrochozoa</taxon>
        <taxon>Mollusca</taxon>
        <taxon>Gastropoda</taxon>
        <taxon>Heterobranchia</taxon>
        <taxon>Euthyneura</taxon>
        <taxon>Panpulmonata</taxon>
        <taxon>Sacoglossa</taxon>
        <taxon>Placobranchoidea</taxon>
        <taxon>Plakobranchidae</taxon>
        <taxon>Elysia</taxon>
    </lineage>
</organism>
<sequence length="239" mass="26276">MKLEPCFTKNANSIALFYLAWFTSSCFRLASRPNLADSLERQKAINITQCSLPSRNGMLKIFGKTNSLKPVIFSLLLVSSDFYLTRSNTFSHLNHPQSGNHTGKGHANVAVPANRRRYSPSVLGSHRVLIVGRAGCDRLVWDLIAVHAQGLHARIWTKEKVRGRSDIRASLLERIKPKDIINCGPSPSISFSQARPGCGAIRYKQGHGGAHWDTPRDGVSFNLLTVRVQGCEDGQGLGG</sequence>
<accession>A0AAE1A5K0</accession>
<dbReference type="AlphaFoldDB" id="A0AAE1A5K0"/>
<name>A0AAE1A5K0_9GAST</name>
<keyword evidence="2" id="KW-1185">Reference proteome</keyword>
<comment type="caution">
    <text evidence="1">The sequence shown here is derived from an EMBL/GenBank/DDBJ whole genome shotgun (WGS) entry which is preliminary data.</text>
</comment>
<dbReference type="PROSITE" id="PS51257">
    <property type="entry name" value="PROKAR_LIPOPROTEIN"/>
    <property type="match status" value="1"/>
</dbReference>
<evidence type="ECO:0000313" key="2">
    <source>
        <dbReference type="Proteomes" id="UP001283361"/>
    </source>
</evidence>
<reference evidence="1" key="1">
    <citation type="journal article" date="2023" name="G3 (Bethesda)">
        <title>A reference genome for the long-term kleptoplast-retaining sea slug Elysia crispata morphotype clarki.</title>
        <authorList>
            <person name="Eastman K.E."/>
            <person name="Pendleton A.L."/>
            <person name="Shaikh M.A."/>
            <person name="Suttiyut T."/>
            <person name="Ogas R."/>
            <person name="Tomko P."/>
            <person name="Gavelis G."/>
            <person name="Widhalm J.R."/>
            <person name="Wisecaver J.H."/>
        </authorList>
    </citation>
    <scope>NUCLEOTIDE SEQUENCE</scope>
    <source>
        <strain evidence="1">ECLA1</strain>
    </source>
</reference>
<protein>
    <submittedName>
        <fullName evidence="1">Uncharacterized protein</fullName>
    </submittedName>
</protein>
<proteinExistence type="predicted"/>
<dbReference type="Proteomes" id="UP001283361">
    <property type="component" value="Unassembled WGS sequence"/>
</dbReference>